<proteinExistence type="predicted"/>
<evidence type="ECO:0000256" key="6">
    <source>
        <dbReference type="SAM" id="Phobius"/>
    </source>
</evidence>
<keyword evidence="3 4" id="KW-1015">Disulfide bond</keyword>
<dbReference type="PROSITE" id="PS50026">
    <property type="entry name" value="EGF_3"/>
    <property type="match status" value="1"/>
</dbReference>
<protein>
    <recommendedName>
        <fullName evidence="7">EGF-like domain-containing protein</fullName>
    </recommendedName>
</protein>
<evidence type="ECO:0000256" key="1">
    <source>
        <dbReference type="ARBA" id="ARBA00022536"/>
    </source>
</evidence>
<feature type="compositionally biased region" description="Polar residues" evidence="5">
    <location>
        <begin position="240"/>
        <end position="250"/>
    </location>
</feature>
<dbReference type="SMART" id="SM00181">
    <property type="entry name" value="EGF"/>
    <property type="match status" value="3"/>
</dbReference>
<keyword evidence="2" id="KW-0677">Repeat</keyword>
<evidence type="ECO:0000313" key="9">
    <source>
        <dbReference type="Proteomes" id="UP001224775"/>
    </source>
</evidence>
<dbReference type="Gene3D" id="2.10.25.10">
    <property type="entry name" value="Laminin"/>
    <property type="match status" value="2"/>
</dbReference>
<feature type="compositionally biased region" description="Polar residues" evidence="5">
    <location>
        <begin position="267"/>
        <end position="282"/>
    </location>
</feature>
<dbReference type="PANTHER" id="PTHR24049">
    <property type="entry name" value="CRUMBS FAMILY MEMBER"/>
    <property type="match status" value="1"/>
</dbReference>
<evidence type="ECO:0000256" key="4">
    <source>
        <dbReference type="PROSITE-ProRule" id="PRU00076"/>
    </source>
</evidence>
<sequence length="404" mass="44240">MSSIPACQLNCLNGGYCNYISSDESTLIDTFARGGLIQTCICAPGYSGISCENRIEQCSTDLKCHNGVPCALDEKTGEYYCDCSYGDLISTFAGKMCREPATSYCGQGDIKNRSFCTNGGLCQSNIYRGVHFDESNDYSTHKGCACPPEFEGDHCEFLRTKPLDVSEQEVEAVESQEIEAEESQEIAAEESQEVEAEETTDQNDPEENKTSTEDSALAAPAPPTEEEPVAPLNHSKESNESNLPVTNENVQAEAPTHHDKTPPVQDQPLSNNDPPVQDQPPSKNAPPAPDNTLIDLESVSKEAIPIETITQSNKGSSVETNQLGGSIIVMISLTCAALIIGLLSYRRMRKRNHRKLENHFALGDNYKDETPIRVQVLSELEQPNELDEVLGWMQGALSMKMTMI</sequence>
<keyword evidence="6" id="KW-0812">Transmembrane</keyword>
<feature type="compositionally biased region" description="Acidic residues" evidence="5">
    <location>
        <begin position="166"/>
        <end position="205"/>
    </location>
</feature>
<evidence type="ECO:0000256" key="3">
    <source>
        <dbReference type="ARBA" id="ARBA00023157"/>
    </source>
</evidence>
<feature type="transmembrane region" description="Helical" evidence="6">
    <location>
        <begin position="323"/>
        <end position="345"/>
    </location>
</feature>
<feature type="region of interest" description="Disordered" evidence="5">
    <location>
        <begin position="165"/>
        <end position="292"/>
    </location>
</feature>
<dbReference type="PROSITE" id="PS01186">
    <property type="entry name" value="EGF_2"/>
    <property type="match status" value="1"/>
</dbReference>
<accession>A0AAD9D4L9</accession>
<evidence type="ECO:0000256" key="2">
    <source>
        <dbReference type="ARBA" id="ARBA00022737"/>
    </source>
</evidence>
<evidence type="ECO:0000256" key="5">
    <source>
        <dbReference type="SAM" id="MobiDB-lite"/>
    </source>
</evidence>
<dbReference type="InterPro" id="IPR000742">
    <property type="entry name" value="EGF"/>
</dbReference>
<name>A0AAD9D4L9_9STRA</name>
<comment type="caution">
    <text evidence="4">Lacks conserved residue(s) required for the propagation of feature annotation.</text>
</comment>
<evidence type="ECO:0000313" key="8">
    <source>
        <dbReference type="EMBL" id="KAK1732838.1"/>
    </source>
</evidence>
<dbReference type="AlphaFoldDB" id="A0AAD9D4L9"/>
<feature type="disulfide bond" evidence="4">
    <location>
        <begin position="42"/>
        <end position="51"/>
    </location>
</feature>
<evidence type="ECO:0000259" key="7">
    <source>
        <dbReference type="PROSITE" id="PS50026"/>
    </source>
</evidence>
<feature type="domain" description="EGF-like" evidence="7">
    <location>
        <begin position="3"/>
        <end position="52"/>
    </location>
</feature>
<dbReference type="InterPro" id="IPR051022">
    <property type="entry name" value="Notch_Cell-Fate_Det"/>
</dbReference>
<dbReference type="PROSITE" id="PS00022">
    <property type="entry name" value="EGF_1"/>
    <property type="match status" value="2"/>
</dbReference>
<keyword evidence="6" id="KW-0472">Membrane</keyword>
<feature type="disulfide bond" evidence="4">
    <location>
        <begin position="7"/>
        <end position="17"/>
    </location>
</feature>
<gene>
    <name evidence="8" type="ORF">QTG54_016376</name>
</gene>
<keyword evidence="6" id="KW-1133">Transmembrane helix</keyword>
<reference evidence="8" key="1">
    <citation type="submission" date="2023-06" db="EMBL/GenBank/DDBJ databases">
        <title>Survivors Of The Sea: Transcriptome response of Skeletonema marinoi to long-term dormancy.</title>
        <authorList>
            <person name="Pinder M.I.M."/>
            <person name="Kourtchenko O."/>
            <person name="Robertson E.K."/>
            <person name="Larsson T."/>
            <person name="Maumus F."/>
            <person name="Osuna-Cruz C.M."/>
            <person name="Vancaester E."/>
            <person name="Stenow R."/>
            <person name="Vandepoele K."/>
            <person name="Ploug H."/>
            <person name="Bruchert V."/>
            <person name="Godhe A."/>
            <person name="Topel M."/>
        </authorList>
    </citation>
    <scope>NUCLEOTIDE SEQUENCE</scope>
    <source>
        <strain evidence="8">R05AC</strain>
    </source>
</reference>
<organism evidence="8 9">
    <name type="scientific">Skeletonema marinoi</name>
    <dbReference type="NCBI Taxonomy" id="267567"/>
    <lineage>
        <taxon>Eukaryota</taxon>
        <taxon>Sar</taxon>
        <taxon>Stramenopiles</taxon>
        <taxon>Ochrophyta</taxon>
        <taxon>Bacillariophyta</taxon>
        <taxon>Coscinodiscophyceae</taxon>
        <taxon>Thalassiosirophycidae</taxon>
        <taxon>Thalassiosirales</taxon>
        <taxon>Skeletonemataceae</taxon>
        <taxon>Skeletonema</taxon>
        <taxon>Skeletonema marinoi-dohrnii complex</taxon>
    </lineage>
</organism>
<dbReference type="EMBL" id="JATAAI010000056">
    <property type="protein sequence ID" value="KAK1732838.1"/>
    <property type="molecule type" value="Genomic_DNA"/>
</dbReference>
<comment type="caution">
    <text evidence="8">The sequence shown here is derived from an EMBL/GenBank/DDBJ whole genome shotgun (WGS) entry which is preliminary data.</text>
</comment>
<dbReference type="Proteomes" id="UP001224775">
    <property type="component" value="Unassembled WGS sequence"/>
</dbReference>
<keyword evidence="9" id="KW-1185">Reference proteome</keyword>
<keyword evidence="1 4" id="KW-0245">EGF-like domain</keyword>